<dbReference type="InterPro" id="IPR013087">
    <property type="entry name" value="Znf_C2H2_type"/>
</dbReference>
<organism evidence="14 15">
    <name type="scientific">Spodoptera frugiperda</name>
    <name type="common">Fall armyworm</name>
    <dbReference type="NCBI Taxonomy" id="7108"/>
    <lineage>
        <taxon>Eukaryota</taxon>
        <taxon>Metazoa</taxon>
        <taxon>Ecdysozoa</taxon>
        <taxon>Arthropoda</taxon>
        <taxon>Hexapoda</taxon>
        <taxon>Insecta</taxon>
        <taxon>Pterygota</taxon>
        <taxon>Neoptera</taxon>
        <taxon>Endopterygota</taxon>
        <taxon>Lepidoptera</taxon>
        <taxon>Glossata</taxon>
        <taxon>Ditrysia</taxon>
        <taxon>Noctuoidea</taxon>
        <taxon>Noctuidae</taxon>
        <taxon>Amphipyrinae</taxon>
        <taxon>Spodoptera</taxon>
    </lineage>
</organism>
<evidence type="ECO:0000313" key="14">
    <source>
        <dbReference type="Proteomes" id="UP000829999"/>
    </source>
</evidence>
<evidence type="ECO:0000256" key="8">
    <source>
        <dbReference type="ARBA" id="ARBA00023242"/>
    </source>
</evidence>
<dbReference type="PANTHER" id="PTHR47772">
    <property type="entry name" value="ZINC FINGER PROTEIN 200"/>
    <property type="match status" value="1"/>
</dbReference>
<feature type="domain" description="C2H2-type" evidence="12">
    <location>
        <begin position="363"/>
        <end position="386"/>
    </location>
</feature>
<evidence type="ECO:0000256" key="10">
    <source>
        <dbReference type="PROSITE-ProRule" id="PRU01263"/>
    </source>
</evidence>
<evidence type="ECO:0000256" key="2">
    <source>
        <dbReference type="ARBA" id="ARBA00022723"/>
    </source>
</evidence>
<gene>
    <name evidence="15" type="primary">LOC118278826</name>
</gene>
<dbReference type="SMART" id="SM00355">
    <property type="entry name" value="ZnF_C2H2"/>
    <property type="match status" value="10"/>
</dbReference>
<evidence type="ECO:0000259" key="12">
    <source>
        <dbReference type="PROSITE" id="PS50157"/>
    </source>
</evidence>
<evidence type="ECO:0000256" key="6">
    <source>
        <dbReference type="ARBA" id="ARBA00023015"/>
    </source>
</evidence>
<evidence type="ECO:0000259" key="13">
    <source>
        <dbReference type="PROSITE" id="PS51915"/>
    </source>
</evidence>
<feature type="binding site" evidence="10">
    <location>
        <position position="10"/>
    </location>
    <ligand>
        <name>Zn(2+)</name>
        <dbReference type="ChEBI" id="CHEBI:29105"/>
    </ligand>
</feature>
<feature type="domain" description="C2H2-type" evidence="12">
    <location>
        <begin position="532"/>
        <end position="560"/>
    </location>
</feature>
<dbReference type="PROSITE" id="PS51915">
    <property type="entry name" value="ZAD"/>
    <property type="match status" value="1"/>
</dbReference>
<dbReference type="GeneID" id="118278826"/>
<feature type="binding site" evidence="10">
    <location>
        <position position="62"/>
    </location>
    <ligand>
        <name>Zn(2+)</name>
        <dbReference type="ChEBI" id="CHEBI:29105"/>
    </ligand>
</feature>
<protein>
    <submittedName>
        <fullName evidence="15">Zinc finger protein 525 isoform X2</fullName>
    </submittedName>
</protein>
<keyword evidence="3" id="KW-0677">Repeat</keyword>
<evidence type="ECO:0000256" key="1">
    <source>
        <dbReference type="ARBA" id="ARBA00004123"/>
    </source>
</evidence>
<dbReference type="GO" id="GO:0008270">
    <property type="term" value="F:zinc ion binding"/>
    <property type="evidence" value="ECO:0007669"/>
    <property type="project" value="UniProtKB-UniRule"/>
</dbReference>
<dbReference type="Proteomes" id="UP000829999">
    <property type="component" value="Chromosome 24"/>
</dbReference>
<dbReference type="Gene3D" id="3.30.160.60">
    <property type="entry name" value="Classic Zinc Finger"/>
    <property type="match status" value="6"/>
</dbReference>
<dbReference type="PROSITE" id="PS00028">
    <property type="entry name" value="ZINC_FINGER_C2H2_1"/>
    <property type="match status" value="8"/>
</dbReference>
<feature type="domain" description="ZAD" evidence="13">
    <location>
        <begin position="8"/>
        <end position="86"/>
    </location>
</feature>
<dbReference type="RefSeq" id="XP_050559513.1">
    <property type="nucleotide sequence ID" value="XM_050703556.1"/>
</dbReference>
<dbReference type="PANTHER" id="PTHR47772:SF13">
    <property type="entry name" value="GASTRULA ZINC FINGER PROTEIN XLCGF49.1-LIKE-RELATED"/>
    <property type="match status" value="1"/>
</dbReference>
<reference evidence="15" key="1">
    <citation type="submission" date="2025-08" db="UniProtKB">
        <authorList>
            <consortium name="RefSeq"/>
        </authorList>
    </citation>
    <scope>IDENTIFICATION</scope>
    <source>
        <tissue evidence="15">Whole larval tissue</tissue>
    </source>
</reference>
<evidence type="ECO:0000256" key="9">
    <source>
        <dbReference type="PROSITE-ProRule" id="PRU00042"/>
    </source>
</evidence>
<dbReference type="Pfam" id="PF00096">
    <property type="entry name" value="zf-C2H2"/>
    <property type="match status" value="4"/>
</dbReference>
<keyword evidence="5 10" id="KW-0862">Zinc</keyword>
<feature type="domain" description="C2H2-type" evidence="12">
    <location>
        <begin position="240"/>
        <end position="268"/>
    </location>
</feature>
<proteinExistence type="predicted"/>
<evidence type="ECO:0000256" key="7">
    <source>
        <dbReference type="ARBA" id="ARBA00023163"/>
    </source>
</evidence>
<name>A0A9R0F424_SPOFR</name>
<evidence type="ECO:0000313" key="15">
    <source>
        <dbReference type="RefSeq" id="XP_050559513.1"/>
    </source>
</evidence>
<keyword evidence="14" id="KW-1185">Reference proteome</keyword>
<dbReference type="InterPro" id="IPR050636">
    <property type="entry name" value="C2H2-ZF_domain-containing"/>
</dbReference>
<keyword evidence="7" id="KW-0804">Transcription</keyword>
<evidence type="ECO:0000256" key="5">
    <source>
        <dbReference type="ARBA" id="ARBA00022833"/>
    </source>
</evidence>
<comment type="subcellular location">
    <subcellularLocation>
        <location evidence="1">Nucleus</location>
    </subcellularLocation>
</comment>
<dbReference type="GO" id="GO:0048598">
    <property type="term" value="P:embryonic morphogenesis"/>
    <property type="evidence" value="ECO:0007669"/>
    <property type="project" value="UniProtKB-ARBA"/>
</dbReference>
<dbReference type="Gene3D" id="3.40.1800.20">
    <property type="match status" value="1"/>
</dbReference>
<dbReference type="PROSITE" id="PS50157">
    <property type="entry name" value="ZINC_FINGER_C2H2_2"/>
    <property type="match status" value="7"/>
</dbReference>
<evidence type="ECO:0000256" key="3">
    <source>
        <dbReference type="ARBA" id="ARBA00022737"/>
    </source>
</evidence>
<sequence>METAGHSNMCRCCASEGAFKDIKSTYHWMGEEEIYADMLKDCFDINLNVSEHGEDGGICEVCITQLRNAINFKKQVQHTEEQFKKHLQNKTLFRPHIVKVEVAAEEDSEEGDIMGSGDDAFSGAEFEVPIKTEDDEPKPKKRSKAPATSTRSKKSKSDDGEPSTKHTIKKEQDNQQTTTDYEKKVEIEIVAPKAEVSEVIVKKTPKQRIKRLLQKYLDNLKIILECSNATMILRHGDKGYFCCYCPETFEKPSVLKEHTLTQHRNAETFYGNITANGPSRFLVKLDITDLKCLLCHASIDSLENLFSHLKDTHQKIFHTDIKDQIFPFKFNSDQLTCCMCTNNVVFVTFRALHEHMHKHYRNFICQVCDAGFINNITLSRHSVTHTKGSYKCRHCDSIFNNVFKRRNHEMRTHTNSGNVCHFCNQSFKEYIAKEMHLSKVHNVTRKYNCTACDRSFVTHSLLKVHVRRFHLMEKSCKCTQCDLAFFREGDLKNHMLTHTGVKNFKCEVCFKFYAKRSTLNEHMRIHNNDRRFKCNLCGQAFVQKSSLTWHMKSKHSKASSE</sequence>
<accession>A0A9R0F424</accession>
<dbReference type="FunFam" id="3.30.160.60:FF:000100">
    <property type="entry name" value="Zinc finger 45-like"/>
    <property type="match status" value="1"/>
</dbReference>
<feature type="domain" description="C2H2-type" evidence="12">
    <location>
        <begin position="390"/>
        <end position="418"/>
    </location>
</feature>
<feature type="binding site" evidence="10">
    <location>
        <position position="59"/>
    </location>
    <ligand>
        <name>Zn(2+)</name>
        <dbReference type="ChEBI" id="CHEBI:29105"/>
    </ligand>
</feature>
<keyword evidence="4 9" id="KW-0863">Zinc-finger</keyword>
<dbReference type="InterPro" id="IPR036236">
    <property type="entry name" value="Znf_C2H2_sf"/>
</dbReference>
<dbReference type="FunFam" id="3.30.160.60:FF:000624">
    <property type="entry name" value="zinc finger protein 697"/>
    <property type="match status" value="1"/>
</dbReference>
<keyword evidence="6" id="KW-0805">Transcription regulation</keyword>
<dbReference type="FunFam" id="3.30.160.60:FF:000446">
    <property type="entry name" value="Zinc finger protein"/>
    <property type="match status" value="1"/>
</dbReference>
<dbReference type="GO" id="GO:0005634">
    <property type="term" value="C:nucleus"/>
    <property type="evidence" value="ECO:0007669"/>
    <property type="project" value="UniProtKB-SubCell"/>
</dbReference>
<feature type="region of interest" description="Disordered" evidence="11">
    <location>
        <begin position="129"/>
        <end position="180"/>
    </location>
</feature>
<dbReference type="SUPFAM" id="SSF57667">
    <property type="entry name" value="beta-beta-alpha zinc fingers"/>
    <property type="match status" value="4"/>
</dbReference>
<dbReference type="AlphaFoldDB" id="A0A9R0F424"/>
<keyword evidence="2 10" id="KW-0479">Metal-binding</keyword>
<dbReference type="InterPro" id="IPR012934">
    <property type="entry name" value="Znf_AD"/>
</dbReference>
<evidence type="ECO:0000256" key="4">
    <source>
        <dbReference type="ARBA" id="ARBA00022771"/>
    </source>
</evidence>
<feature type="compositionally biased region" description="Basic and acidic residues" evidence="11">
    <location>
        <begin position="155"/>
        <end position="173"/>
    </location>
</feature>
<feature type="domain" description="C2H2-type" evidence="12">
    <location>
        <begin position="447"/>
        <end position="475"/>
    </location>
</feature>
<dbReference type="Pfam" id="PF07776">
    <property type="entry name" value="zf-AD"/>
    <property type="match status" value="1"/>
</dbReference>
<dbReference type="SMART" id="SM00868">
    <property type="entry name" value="zf-AD"/>
    <property type="match status" value="2"/>
</dbReference>
<evidence type="ECO:0000256" key="11">
    <source>
        <dbReference type="SAM" id="MobiDB-lite"/>
    </source>
</evidence>
<feature type="domain" description="C2H2-type" evidence="12">
    <location>
        <begin position="476"/>
        <end position="503"/>
    </location>
</feature>
<feature type="domain" description="C2H2-type" evidence="12">
    <location>
        <begin position="504"/>
        <end position="531"/>
    </location>
</feature>
<feature type="binding site" evidence="10">
    <location>
        <position position="13"/>
    </location>
    <ligand>
        <name>Zn(2+)</name>
        <dbReference type="ChEBI" id="CHEBI:29105"/>
    </ligand>
</feature>
<keyword evidence="8" id="KW-0539">Nucleus</keyword>
<dbReference type="SUPFAM" id="SSF57716">
    <property type="entry name" value="Glucocorticoid receptor-like (DNA-binding domain)"/>
    <property type="match status" value="1"/>
</dbReference>